<dbReference type="Pfam" id="PF10604">
    <property type="entry name" value="Polyketide_cyc2"/>
    <property type="match status" value="1"/>
</dbReference>
<reference evidence="1 2" key="1">
    <citation type="submission" date="2014-07" db="EMBL/GenBank/DDBJ databases">
        <title>Genome Sequencing of Dermacoccus nishinomiyaensis.</title>
        <authorList>
            <person name="Hong K.W."/>
            <person name="Chan K.G."/>
        </authorList>
    </citation>
    <scope>NUCLEOTIDE SEQUENCE [LARGE SCALE GENOMIC DNA]</scope>
    <source>
        <strain evidence="1 2">M25</strain>
    </source>
</reference>
<dbReference type="RefSeq" id="WP_038570870.1">
    <property type="nucleotide sequence ID" value="NZ_CP008889.1"/>
</dbReference>
<dbReference type="KEGG" id="dni:HX89_07265"/>
<dbReference type="HOGENOM" id="CLU_104147_0_0_11"/>
<dbReference type="InterPro" id="IPR019587">
    <property type="entry name" value="Polyketide_cyclase/dehydratase"/>
</dbReference>
<dbReference type="eggNOG" id="COG3832">
    <property type="taxonomic scope" value="Bacteria"/>
</dbReference>
<dbReference type="GeneID" id="41842451"/>
<keyword evidence="2" id="KW-1185">Reference proteome</keyword>
<organism evidence="1 2">
    <name type="scientific">Dermacoccus nishinomiyaensis</name>
    <dbReference type="NCBI Taxonomy" id="1274"/>
    <lineage>
        <taxon>Bacteria</taxon>
        <taxon>Bacillati</taxon>
        <taxon>Actinomycetota</taxon>
        <taxon>Actinomycetes</taxon>
        <taxon>Micrococcales</taxon>
        <taxon>Dermacoccaceae</taxon>
        <taxon>Dermacoccus</taxon>
    </lineage>
</organism>
<accession>A0A075JHL7</accession>
<dbReference type="Proteomes" id="UP000027986">
    <property type="component" value="Chromosome"/>
</dbReference>
<dbReference type="Gene3D" id="3.30.530.20">
    <property type="match status" value="1"/>
</dbReference>
<dbReference type="CDD" id="cd07818">
    <property type="entry name" value="SRPBCC_1"/>
    <property type="match status" value="1"/>
</dbReference>
<dbReference type="EMBL" id="CP008889">
    <property type="protein sequence ID" value="AIF40772.1"/>
    <property type="molecule type" value="Genomic_DNA"/>
</dbReference>
<protein>
    <submittedName>
        <fullName evidence="1">Uncharacterized protein</fullName>
    </submittedName>
</protein>
<sequence length="158" mass="17399">MGEFRVSRSRHIAAPLEQVHGCVDDFHEWVRWSPWERPDPQLRRTYSGAARGVDAQYEWAGDKKAGSGHMEILDSTPHEITVALTFTAPFESENTSHFAFSPAADGRTDVTWTMTGRQSAPQRVLFTLIRMNAKVAKDFDKGLAALDAAATGRAPAGA</sequence>
<dbReference type="InterPro" id="IPR023393">
    <property type="entry name" value="START-like_dom_sf"/>
</dbReference>
<dbReference type="OrthoDB" id="9807923at2"/>
<gene>
    <name evidence="1" type="ORF">HX89_07265</name>
</gene>
<name>A0A075JHL7_9MICO</name>
<dbReference type="AlphaFoldDB" id="A0A075JHL7"/>
<dbReference type="SUPFAM" id="SSF55961">
    <property type="entry name" value="Bet v1-like"/>
    <property type="match status" value="1"/>
</dbReference>
<proteinExistence type="predicted"/>
<evidence type="ECO:0000313" key="1">
    <source>
        <dbReference type="EMBL" id="AIF40772.1"/>
    </source>
</evidence>
<evidence type="ECO:0000313" key="2">
    <source>
        <dbReference type="Proteomes" id="UP000027986"/>
    </source>
</evidence>